<keyword evidence="4" id="KW-1185">Reference proteome</keyword>
<dbReference type="RefSeq" id="WP_372389780.1">
    <property type="nucleotide sequence ID" value="NZ_JBGNYA010000001.1"/>
</dbReference>
<reference evidence="3 4" key="1">
    <citation type="submission" date="2024-08" db="EMBL/GenBank/DDBJ databases">
        <title>Halobellus sp. MBLA0158 whole genome sequence.</title>
        <authorList>
            <person name="Hwang C.Y."/>
            <person name="Cho E.-S."/>
            <person name="Seo M.-J."/>
        </authorList>
    </citation>
    <scope>NUCLEOTIDE SEQUENCE [LARGE SCALE GENOMIC DNA]</scope>
    <source>
        <strain evidence="3 4">MBLA0158</strain>
    </source>
</reference>
<sequence>MSPASNVLGDSVEHVLSSSLRAASGPVYVIGPSDAVVESLVEFAVGADAPPELRVLAGESQLKSVMGDFLVASHASDLVASGSLDLRSTAEGTSNTLLVTESSVVAVVAAGDSVAGLTTDDESFVESAHEAYRERFEDAEAFRLRTPALSEVRSSLEDDLGGDVRDEFDGVLDSLQSVDGADGIDEVTISLLVAARNEVLLYDVSKWGEDVGIASKATFSRTKSDLEERGLIETEKVPIDVGRPRLRLRLADERLADADLDELAAVARDLLN</sequence>
<dbReference type="Pfam" id="PF19138">
    <property type="entry name" value="TbsP_N"/>
    <property type="match status" value="1"/>
</dbReference>
<dbReference type="Pfam" id="PF23336">
    <property type="entry name" value="HTH_TbsP_C"/>
    <property type="match status" value="1"/>
</dbReference>
<dbReference type="EMBL" id="JBGNYA010000001">
    <property type="protein sequence ID" value="MFA1611487.1"/>
    <property type="molecule type" value="Genomic_DNA"/>
</dbReference>
<dbReference type="Proteomes" id="UP001570511">
    <property type="component" value="Unassembled WGS sequence"/>
</dbReference>
<dbReference type="InterPro" id="IPR043859">
    <property type="entry name" value="TbsP-like_N"/>
</dbReference>
<protein>
    <submittedName>
        <fullName evidence="3">Transcriptional regulator TbsP</fullName>
    </submittedName>
</protein>
<evidence type="ECO:0000259" key="1">
    <source>
        <dbReference type="Pfam" id="PF19138"/>
    </source>
</evidence>
<evidence type="ECO:0000313" key="4">
    <source>
        <dbReference type="Proteomes" id="UP001570511"/>
    </source>
</evidence>
<feature type="domain" description="Transcriptional regulator TbsP N-terminal" evidence="1">
    <location>
        <begin position="5"/>
        <end position="147"/>
    </location>
</feature>
<organism evidence="3 4">
    <name type="scientific">Halobellus rubicundus</name>
    <dbReference type="NCBI Taxonomy" id="2996466"/>
    <lineage>
        <taxon>Archaea</taxon>
        <taxon>Methanobacteriati</taxon>
        <taxon>Methanobacteriota</taxon>
        <taxon>Stenosarchaea group</taxon>
        <taxon>Halobacteria</taxon>
        <taxon>Halobacteriales</taxon>
        <taxon>Haloferacaceae</taxon>
        <taxon>Halobellus</taxon>
    </lineage>
</organism>
<evidence type="ECO:0000259" key="2">
    <source>
        <dbReference type="Pfam" id="PF23336"/>
    </source>
</evidence>
<comment type="caution">
    <text evidence="3">The sequence shown here is derived from an EMBL/GenBank/DDBJ whole genome shotgun (WGS) entry which is preliminary data.</text>
</comment>
<evidence type="ECO:0000313" key="3">
    <source>
        <dbReference type="EMBL" id="MFA1611487.1"/>
    </source>
</evidence>
<proteinExistence type="predicted"/>
<feature type="domain" description="Transcriptional regulator TbsP-like C-terminal" evidence="2">
    <location>
        <begin position="148"/>
        <end position="268"/>
    </location>
</feature>
<accession>A0ABD5MDW5</accession>
<dbReference type="InterPro" id="IPR056163">
    <property type="entry name" value="TbsP_C"/>
</dbReference>
<gene>
    <name evidence="3" type="primary">tbsP</name>
    <name evidence="3" type="ORF">OS889_10800</name>
</gene>
<name>A0ABD5MDW5_9EURY</name>
<dbReference type="AlphaFoldDB" id="A0ABD5MDW5"/>
<dbReference type="NCBIfam" id="NF047393">
    <property type="entry name" value="TransRegTbspHalo"/>
    <property type="match status" value="1"/>
</dbReference>